<evidence type="ECO:0000256" key="2">
    <source>
        <dbReference type="SAM" id="SignalP"/>
    </source>
</evidence>
<protein>
    <recommendedName>
        <fullName evidence="4">Lipoprotein</fullName>
    </recommendedName>
</protein>
<dbReference type="RefSeq" id="WP_369186286.1">
    <property type="nucleotide sequence ID" value="NZ_CP163431.1"/>
</dbReference>
<evidence type="ECO:0000313" key="3">
    <source>
        <dbReference type="EMBL" id="XDP99010.1"/>
    </source>
</evidence>
<feature type="region of interest" description="Disordered" evidence="1">
    <location>
        <begin position="287"/>
        <end position="313"/>
    </location>
</feature>
<dbReference type="PROSITE" id="PS51257">
    <property type="entry name" value="PROKAR_LIPOPROTEIN"/>
    <property type="match status" value="1"/>
</dbReference>
<organism evidence="3">
    <name type="scientific">Streptomyces sp. R08</name>
    <dbReference type="NCBI Taxonomy" id="3238624"/>
    <lineage>
        <taxon>Bacteria</taxon>
        <taxon>Bacillati</taxon>
        <taxon>Actinomycetota</taxon>
        <taxon>Actinomycetes</taxon>
        <taxon>Kitasatosporales</taxon>
        <taxon>Streptomycetaceae</taxon>
        <taxon>Streptomyces</taxon>
    </lineage>
</organism>
<gene>
    <name evidence="3" type="ORF">AB5J58_01855</name>
</gene>
<feature type="compositionally biased region" description="Low complexity" evidence="1">
    <location>
        <begin position="299"/>
        <end position="313"/>
    </location>
</feature>
<dbReference type="AlphaFoldDB" id="A0AB39LXM9"/>
<dbReference type="EMBL" id="CP163431">
    <property type="protein sequence ID" value="XDP99010.1"/>
    <property type="molecule type" value="Genomic_DNA"/>
</dbReference>
<proteinExistence type="predicted"/>
<name>A0AB39LXM9_9ACTN</name>
<dbReference type="Gene3D" id="2.50.20.20">
    <property type="match status" value="1"/>
</dbReference>
<reference evidence="3" key="1">
    <citation type="submission" date="2024-07" db="EMBL/GenBank/DDBJ databases">
        <authorList>
            <person name="Yu S.T."/>
        </authorList>
    </citation>
    <scope>NUCLEOTIDE SEQUENCE</scope>
    <source>
        <strain evidence="3">R08</strain>
    </source>
</reference>
<keyword evidence="2" id="KW-0732">Signal</keyword>
<feature type="chain" id="PRO_5044309754" description="Lipoprotein" evidence="2">
    <location>
        <begin position="24"/>
        <end position="313"/>
    </location>
</feature>
<dbReference type="SUPFAM" id="SSF89392">
    <property type="entry name" value="Prokaryotic lipoproteins and lipoprotein localization factors"/>
    <property type="match status" value="1"/>
</dbReference>
<feature type="signal peptide" evidence="2">
    <location>
        <begin position="1"/>
        <end position="23"/>
    </location>
</feature>
<sequence length="313" mass="32325">MKSTTVRRVGLSIAVATALASVAACGSSGSSGGSGKDDKALGKGATRVSPIAALRSAEQSTDKADSAKVESSTVMGSLMSMDAKGNLGWADGLTGTLTMTYTGGTLADTMRAAGSTSMEARYLPDAYYAKMGEKFAEQADGKHWIKYDYDDLAKLGGSSGAYLKDQIQNTTPNQSVKLLLASGDVTKVGTESVRGQQATHYAGTVDVADLAAKNSNLTASQLAAMRKQLTAAGVTTEHVDIWINAQDLLVKKTEKGQMSSGQYTQTAFYSDYGVKADATVPPASDTEDFTALLKKQGMTPGSGDTATGSGTSS</sequence>
<dbReference type="InterPro" id="IPR029046">
    <property type="entry name" value="LolA/LolB/LppX"/>
</dbReference>
<evidence type="ECO:0008006" key="4">
    <source>
        <dbReference type="Google" id="ProtNLM"/>
    </source>
</evidence>
<accession>A0AB39LXM9</accession>
<evidence type="ECO:0000256" key="1">
    <source>
        <dbReference type="SAM" id="MobiDB-lite"/>
    </source>
</evidence>